<protein>
    <recommendedName>
        <fullName evidence="3">DUF3866 family protein</fullName>
    </recommendedName>
</protein>
<dbReference type="Pfam" id="PF12982">
    <property type="entry name" value="DUF3866"/>
    <property type="match status" value="1"/>
</dbReference>
<evidence type="ECO:0000313" key="1">
    <source>
        <dbReference type="EMBL" id="MDR6224587.1"/>
    </source>
</evidence>
<dbReference type="Proteomes" id="UP001185012">
    <property type="component" value="Unassembled WGS sequence"/>
</dbReference>
<gene>
    <name evidence="1" type="ORF">JOE21_000575</name>
</gene>
<accession>A0ABU1IJ59</accession>
<proteinExistence type="predicted"/>
<name>A0ABU1IJ59_9BACL</name>
<comment type="caution">
    <text evidence="1">The sequence shown here is derived from an EMBL/GenBank/DDBJ whole genome shotgun (WGS) entry which is preliminary data.</text>
</comment>
<sequence length="378" mass="41558">MIVWEKGEVLRIREETEAVQRMVVRTEAGEEAFAVHYPLLLGRAEPGDGVWLNTTAVEMGLGTGGEHFVAGWISKRPQSFAPVGHIMKMRYTPWQIAVSTGEEEGNPHREAVADRDTLGGWPILLGELHSMLPIVAAVWRHQGLIHRKRPRVVYVMTDGGALPFALSQHGKHLQELGWLDATVTAGHAFGGEVEAVNLHSALLLARHALKGDLVFVSMGPGIVGTGTPFGFSGVEQGEAVNTVAALKGVPVFIPRIQGVDGRERHRGVSHHTLTNLERVALAPAEVPLPDPLEPELSLQVETIPRRHRTFSIAVTEVEAEVILRTYPFPLRSMGRGVSEDPLFFRTVCAGALHTWKRWTQIVEGRSSLSIHREYGHKP</sequence>
<dbReference type="RefSeq" id="WP_309862036.1">
    <property type="nucleotide sequence ID" value="NZ_JAVDQG010000001.1"/>
</dbReference>
<evidence type="ECO:0008006" key="3">
    <source>
        <dbReference type="Google" id="ProtNLM"/>
    </source>
</evidence>
<keyword evidence="2" id="KW-1185">Reference proteome</keyword>
<evidence type="ECO:0000313" key="2">
    <source>
        <dbReference type="Proteomes" id="UP001185012"/>
    </source>
</evidence>
<reference evidence="1 2" key="1">
    <citation type="submission" date="2023-07" db="EMBL/GenBank/DDBJ databases">
        <title>Genomic Encyclopedia of Type Strains, Phase IV (KMG-IV): sequencing the most valuable type-strain genomes for metagenomic binning, comparative biology and taxonomic classification.</title>
        <authorList>
            <person name="Goeker M."/>
        </authorList>
    </citation>
    <scope>NUCLEOTIDE SEQUENCE [LARGE SCALE GENOMIC DNA]</scope>
    <source>
        <strain evidence="1 2">DSM 45903</strain>
    </source>
</reference>
<dbReference type="InterPro" id="IPR024479">
    <property type="entry name" value="DUF3866"/>
</dbReference>
<organism evidence="1 2">
    <name type="scientific">Desmospora profundinema</name>
    <dbReference type="NCBI Taxonomy" id="1571184"/>
    <lineage>
        <taxon>Bacteria</taxon>
        <taxon>Bacillati</taxon>
        <taxon>Bacillota</taxon>
        <taxon>Bacilli</taxon>
        <taxon>Bacillales</taxon>
        <taxon>Thermoactinomycetaceae</taxon>
        <taxon>Desmospora</taxon>
    </lineage>
</organism>
<dbReference type="EMBL" id="JAVDQG010000001">
    <property type="protein sequence ID" value="MDR6224587.1"/>
    <property type="molecule type" value="Genomic_DNA"/>
</dbReference>